<proteinExistence type="predicted"/>
<reference evidence="2 3" key="1">
    <citation type="submission" date="2017-09" db="EMBL/GenBank/DDBJ databases">
        <title>Complete Genome sequence of Lysobacter capsici KNU-15.</title>
        <authorList>
            <person name="Kim M.-C."/>
            <person name="Yi H."/>
            <person name="Lee D.-W."/>
            <person name="Shin J.-H."/>
        </authorList>
    </citation>
    <scope>NUCLEOTIDE SEQUENCE [LARGE SCALE GENOMIC DNA]</scope>
    <source>
        <strain evidence="2 3">KNU-15</strain>
    </source>
</reference>
<dbReference type="PANTHER" id="PTHR47534">
    <property type="entry name" value="YALI0E05731P"/>
    <property type="match status" value="1"/>
</dbReference>
<organism evidence="2 3">
    <name type="scientific">Pseudomonas frederiksbergensis</name>
    <dbReference type="NCBI Taxonomy" id="104087"/>
    <lineage>
        <taxon>Bacteria</taxon>
        <taxon>Pseudomonadati</taxon>
        <taxon>Pseudomonadota</taxon>
        <taxon>Gammaproteobacteria</taxon>
        <taxon>Pseudomonadales</taxon>
        <taxon>Pseudomonadaceae</taxon>
        <taxon>Pseudomonas</taxon>
    </lineage>
</organism>
<evidence type="ECO:0000313" key="3">
    <source>
        <dbReference type="Proteomes" id="UP000218385"/>
    </source>
</evidence>
<accession>A0AB33E9R6</accession>
<dbReference type="Proteomes" id="UP000218385">
    <property type="component" value="Chromosome"/>
</dbReference>
<dbReference type="GO" id="GO:0016491">
    <property type="term" value="F:oxidoreductase activity"/>
    <property type="evidence" value="ECO:0007669"/>
    <property type="project" value="UniProtKB-KW"/>
</dbReference>
<dbReference type="AlphaFoldDB" id="A0AB33E9R6"/>
<name>A0AB33E9R6_9PSED</name>
<gene>
    <name evidence="2" type="ORF">CNN82_11770</name>
</gene>
<sequence>MKRDTSLTWRHVDAQNLDLKGMRVAVVGGTGGIGQALSRLLASRGARVLVVGQTFRDAGTQGIEFLQADLSLMSEALRVARLLPAESLDLLIFTTGIFAASQRQETAEGIERDLAVSYLNRMVILRNVGPKLGTDRPKAKNKPRVIVVGYPGTGQIGTFDDLNAERSYKAMSAHMNTVAGNEMLVLDAVQRYPHLDAFGLNPGLIKTSIRDNFFGKGSLKSRIAEGLIGLLTPTAETYAKRIVPLLVAPEIEDRSGVMFNSKGQAILPSTGMTEAHISQFMVASETLLARTGISVAAS</sequence>
<dbReference type="InterPro" id="IPR036291">
    <property type="entry name" value="NAD(P)-bd_dom_sf"/>
</dbReference>
<dbReference type="RefSeq" id="WP_028941321.1">
    <property type="nucleotide sequence ID" value="NZ_CP023466.1"/>
</dbReference>
<keyword evidence="1" id="KW-0560">Oxidoreductase</keyword>
<evidence type="ECO:0000256" key="1">
    <source>
        <dbReference type="ARBA" id="ARBA00023002"/>
    </source>
</evidence>
<evidence type="ECO:0000313" key="2">
    <source>
        <dbReference type="EMBL" id="ATE77069.1"/>
    </source>
</evidence>
<dbReference type="InterPro" id="IPR052228">
    <property type="entry name" value="Sec_Metab_Biosynth_Oxidored"/>
</dbReference>
<dbReference type="SUPFAM" id="SSF51735">
    <property type="entry name" value="NAD(P)-binding Rossmann-fold domains"/>
    <property type="match status" value="1"/>
</dbReference>
<protein>
    <submittedName>
        <fullName evidence="2">Oxidoreductase</fullName>
    </submittedName>
</protein>
<dbReference type="PANTHER" id="PTHR47534:SF3">
    <property type="entry name" value="ALCOHOL DEHYDROGENASE-LIKE C-TERMINAL DOMAIN-CONTAINING PROTEIN"/>
    <property type="match status" value="1"/>
</dbReference>
<dbReference type="Gene3D" id="3.40.50.720">
    <property type="entry name" value="NAD(P)-binding Rossmann-like Domain"/>
    <property type="match status" value="1"/>
</dbReference>
<dbReference type="EMBL" id="CP023466">
    <property type="protein sequence ID" value="ATE77069.1"/>
    <property type="molecule type" value="Genomic_DNA"/>
</dbReference>